<accession>A0A371HJY9</accession>
<proteinExistence type="predicted"/>
<feature type="region of interest" description="Disordered" evidence="1">
    <location>
        <begin position="47"/>
        <end position="81"/>
    </location>
</feature>
<dbReference type="EMBL" id="QJKJ01002383">
    <property type="protein sequence ID" value="RDY03106.1"/>
    <property type="molecule type" value="Genomic_DNA"/>
</dbReference>
<comment type="caution">
    <text evidence="2">The sequence shown here is derived from an EMBL/GenBank/DDBJ whole genome shotgun (WGS) entry which is preliminary data.</text>
</comment>
<gene>
    <name evidence="2" type="ORF">CR513_13341</name>
</gene>
<feature type="region of interest" description="Disordered" evidence="1">
    <location>
        <begin position="101"/>
        <end position="132"/>
    </location>
</feature>
<feature type="non-terminal residue" evidence="2">
    <location>
        <position position="1"/>
    </location>
</feature>
<keyword evidence="3" id="KW-1185">Reference proteome</keyword>
<organism evidence="2 3">
    <name type="scientific">Mucuna pruriens</name>
    <name type="common">Velvet bean</name>
    <name type="synonym">Dolichos pruriens</name>
    <dbReference type="NCBI Taxonomy" id="157652"/>
    <lineage>
        <taxon>Eukaryota</taxon>
        <taxon>Viridiplantae</taxon>
        <taxon>Streptophyta</taxon>
        <taxon>Embryophyta</taxon>
        <taxon>Tracheophyta</taxon>
        <taxon>Spermatophyta</taxon>
        <taxon>Magnoliopsida</taxon>
        <taxon>eudicotyledons</taxon>
        <taxon>Gunneridae</taxon>
        <taxon>Pentapetalae</taxon>
        <taxon>rosids</taxon>
        <taxon>fabids</taxon>
        <taxon>Fabales</taxon>
        <taxon>Fabaceae</taxon>
        <taxon>Papilionoideae</taxon>
        <taxon>50 kb inversion clade</taxon>
        <taxon>NPAAA clade</taxon>
        <taxon>indigoferoid/millettioid clade</taxon>
        <taxon>Phaseoleae</taxon>
        <taxon>Mucuna</taxon>
    </lineage>
</organism>
<evidence type="ECO:0000313" key="3">
    <source>
        <dbReference type="Proteomes" id="UP000257109"/>
    </source>
</evidence>
<feature type="compositionally biased region" description="Gly residues" evidence="1">
    <location>
        <begin position="112"/>
        <end position="130"/>
    </location>
</feature>
<name>A0A371HJY9_MUCPR</name>
<sequence length="189" mass="19634">MPGKVIPHPRRRRFSDGLLLLTVVMSEERHLLLLLLRHRHRGRLHHHFGSRGGEAPNLTEIGPGWKGPQAGRGRGAHERGTQGNSLVLGRVFVGAYALAEDEGRGGDEGDGGEGGGGGASAGGSDDGGLGLAKEPLDGLTVGLVTQLPRELENTGGAYDGHPYTAAASVDLAVTVLRGGLLDRHGLAND</sequence>
<evidence type="ECO:0000313" key="2">
    <source>
        <dbReference type="EMBL" id="RDY03106.1"/>
    </source>
</evidence>
<protein>
    <submittedName>
        <fullName evidence="2">Uncharacterized protein</fullName>
    </submittedName>
</protein>
<dbReference type="AlphaFoldDB" id="A0A371HJY9"/>
<dbReference type="Proteomes" id="UP000257109">
    <property type="component" value="Unassembled WGS sequence"/>
</dbReference>
<dbReference type="OrthoDB" id="1751804at2759"/>
<evidence type="ECO:0000256" key="1">
    <source>
        <dbReference type="SAM" id="MobiDB-lite"/>
    </source>
</evidence>
<reference evidence="2" key="1">
    <citation type="submission" date="2018-05" db="EMBL/GenBank/DDBJ databases">
        <title>Draft genome of Mucuna pruriens seed.</title>
        <authorList>
            <person name="Nnadi N.E."/>
            <person name="Vos R."/>
            <person name="Hasami M.H."/>
            <person name="Devisetty U.K."/>
            <person name="Aguiy J.C."/>
        </authorList>
    </citation>
    <scope>NUCLEOTIDE SEQUENCE [LARGE SCALE GENOMIC DNA]</scope>
    <source>
        <strain evidence="2">JCA_2017</strain>
    </source>
</reference>